<dbReference type="CDD" id="cd06588">
    <property type="entry name" value="PhnB_like"/>
    <property type="match status" value="1"/>
</dbReference>
<dbReference type="InterPro" id="IPR027259">
    <property type="entry name" value="MTase_demethylubiq_bac"/>
</dbReference>
<proteinExistence type="predicted"/>
<gene>
    <name evidence="2" type="ORF">BWGO95_02372</name>
</gene>
<evidence type="ECO:0000259" key="1">
    <source>
        <dbReference type="Pfam" id="PF06983"/>
    </source>
</evidence>
<dbReference type="Pfam" id="PF06983">
    <property type="entry name" value="3-dmu-9_3-mt"/>
    <property type="match status" value="1"/>
</dbReference>
<feature type="domain" description="PhnB-like" evidence="1">
    <location>
        <begin position="6"/>
        <end position="132"/>
    </location>
</feature>
<organism evidence="2 3">
    <name type="scientific">Bacillus mycoides</name>
    <dbReference type="NCBI Taxonomy" id="1405"/>
    <lineage>
        <taxon>Bacteria</taxon>
        <taxon>Bacillati</taxon>
        <taxon>Bacillota</taxon>
        <taxon>Bacilli</taxon>
        <taxon>Bacillales</taxon>
        <taxon>Bacillaceae</taxon>
        <taxon>Bacillus</taxon>
        <taxon>Bacillus cereus group</taxon>
    </lineage>
</organism>
<dbReference type="Gene3D" id="3.30.720.110">
    <property type="match status" value="1"/>
</dbReference>
<dbReference type="PANTHER" id="PTHR33990:SF4">
    <property type="entry name" value="PHNB-LIKE DOMAIN-CONTAINING PROTEIN"/>
    <property type="match status" value="1"/>
</dbReference>
<name>A0A1C4D953_BACMY</name>
<reference evidence="2 3" key="1">
    <citation type="submission" date="2016-08" db="EMBL/GenBank/DDBJ databases">
        <authorList>
            <person name="Seilhamer J.J."/>
        </authorList>
    </citation>
    <scope>NUCLEOTIDE SEQUENCE [LARGE SCALE GENOMIC DNA]</scope>
    <source>
        <strain evidence="2 3">SDA_GO95</strain>
    </source>
</reference>
<dbReference type="SUPFAM" id="SSF54593">
    <property type="entry name" value="Glyoxalase/Bleomycin resistance protein/Dihydroxybiphenyl dioxygenase"/>
    <property type="match status" value="1"/>
</dbReference>
<dbReference type="RefSeq" id="WP_016104868.1">
    <property type="nucleotide sequence ID" value="NZ_CP035953.1"/>
</dbReference>
<dbReference type="AlphaFoldDB" id="A0A1C4D953"/>
<dbReference type="EMBL" id="FMAK01000034">
    <property type="protein sequence ID" value="SCB68233.1"/>
    <property type="molecule type" value="Genomic_DNA"/>
</dbReference>
<dbReference type="PIRSF" id="PIRSF500687">
    <property type="entry name" value="MTase_demethylubiq_bact"/>
    <property type="match status" value="1"/>
</dbReference>
<accession>A0A1C4D953</accession>
<sequence length="137" mass="15608">MSNTNQKITTFLMFEGKAEEAMNFYTSLFDQSEIVNISRYDEKGPGKEGTVIHATFTLNGQEFMCIDSYVKHDFTFTPSMSLYVTCDTEEEIETVFNKLAQDGKVLMPLGSYPFSKKFGWLNDKYGVSWQLTLAGDE</sequence>
<dbReference type="InterPro" id="IPR028973">
    <property type="entry name" value="PhnB-like"/>
</dbReference>
<dbReference type="Proteomes" id="UP000195696">
    <property type="component" value="Unassembled WGS sequence"/>
</dbReference>
<evidence type="ECO:0000313" key="2">
    <source>
        <dbReference type="EMBL" id="SCB68233.1"/>
    </source>
</evidence>
<dbReference type="PANTHER" id="PTHR33990">
    <property type="entry name" value="PROTEIN YJDN-RELATED"/>
    <property type="match status" value="1"/>
</dbReference>
<evidence type="ECO:0000313" key="3">
    <source>
        <dbReference type="Proteomes" id="UP000195696"/>
    </source>
</evidence>
<protein>
    <submittedName>
        <fullName evidence="2">PhnB protein</fullName>
    </submittedName>
</protein>
<dbReference type="PIRSF" id="PIRSF021700">
    <property type="entry name" value="3_dmu_93_MTrfase"/>
    <property type="match status" value="1"/>
</dbReference>
<dbReference type="InterPro" id="IPR029068">
    <property type="entry name" value="Glyas_Bleomycin-R_OHBP_Dase"/>
</dbReference>
<dbReference type="InterPro" id="IPR009725">
    <property type="entry name" value="3_dmu_93_MTrfase"/>
</dbReference>
<dbReference type="Gene3D" id="3.30.720.100">
    <property type="match status" value="1"/>
</dbReference>